<evidence type="ECO:0000313" key="3">
    <source>
        <dbReference type="Proteomes" id="UP000626109"/>
    </source>
</evidence>
<dbReference type="EMBL" id="CAJNNW010014700">
    <property type="protein sequence ID" value="CAE8656939.1"/>
    <property type="molecule type" value="Genomic_DNA"/>
</dbReference>
<feature type="compositionally biased region" description="Low complexity" evidence="1">
    <location>
        <begin position="64"/>
        <end position="107"/>
    </location>
</feature>
<gene>
    <name evidence="2" type="ORF">PGLA2088_LOCUS12477</name>
</gene>
<evidence type="ECO:0000313" key="2">
    <source>
        <dbReference type="EMBL" id="CAE8656939.1"/>
    </source>
</evidence>
<comment type="caution">
    <text evidence="2">The sequence shown here is derived from an EMBL/GenBank/DDBJ whole genome shotgun (WGS) entry which is preliminary data.</text>
</comment>
<feature type="compositionally biased region" description="Low complexity" evidence="1">
    <location>
        <begin position="14"/>
        <end position="25"/>
    </location>
</feature>
<feature type="region of interest" description="Disordered" evidence="1">
    <location>
        <begin position="1"/>
        <end position="146"/>
    </location>
</feature>
<feature type="compositionally biased region" description="Gly residues" evidence="1">
    <location>
        <begin position="26"/>
        <end position="36"/>
    </location>
</feature>
<feature type="non-terminal residue" evidence="2">
    <location>
        <position position="1"/>
    </location>
</feature>
<reference evidence="2" key="1">
    <citation type="submission" date="2021-02" db="EMBL/GenBank/DDBJ databases">
        <authorList>
            <person name="Dougan E. K."/>
            <person name="Rhodes N."/>
            <person name="Thang M."/>
            <person name="Chan C."/>
        </authorList>
    </citation>
    <scope>NUCLEOTIDE SEQUENCE</scope>
</reference>
<dbReference type="Proteomes" id="UP000626109">
    <property type="component" value="Unassembled WGS sequence"/>
</dbReference>
<organism evidence="2 3">
    <name type="scientific">Polarella glacialis</name>
    <name type="common">Dinoflagellate</name>
    <dbReference type="NCBI Taxonomy" id="89957"/>
    <lineage>
        <taxon>Eukaryota</taxon>
        <taxon>Sar</taxon>
        <taxon>Alveolata</taxon>
        <taxon>Dinophyceae</taxon>
        <taxon>Suessiales</taxon>
        <taxon>Suessiaceae</taxon>
        <taxon>Polarella</taxon>
    </lineage>
</organism>
<feature type="non-terminal residue" evidence="2">
    <location>
        <position position="146"/>
    </location>
</feature>
<evidence type="ECO:0000256" key="1">
    <source>
        <dbReference type="SAM" id="MobiDB-lite"/>
    </source>
</evidence>
<protein>
    <submittedName>
        <fullName evidence="2">Uncharacterized protein</fullName>
    </submittedName>
</protein>
<sequence length="146" mass="15046">RGAGKDACGPLPLPRGRAPRSAAAGPRGGFPGGGDAPGQSICRADAPGCLPGRPARSQRGGADNTNNNSNSNSNSNSNNKSNSNSNNKSNNNSNKSNSSHTNSNNSSQCWRPRGRRGRASCIYLGGLRRRPSLRDRGGSSLQAGCE</sequence>
<proteinExistence type="predicted"/>
<name>A0A813IVM9_POLGL</name>
<dbReference type="AlphaFoldDB" id="A0A813IVM9"/>
<accession>A0A813IVM9</accession>